<dbReference type="Pfam" id="PF09924">
    <property type="entry name" value="LPG_synthase_C"/>
    <property type="match status" value="1"/>
</dbReference>
<dbReference type="AlphaFoldDB" id="A0A0F9QBF8"/>
<dbReference type="SUPFAM" id="SSF55729">
    <property type="entry name" value="Acyl-CoA N-acyltransferases (Nat)"/>
    <property type="match status" value="2"/>
</dbReference>
<organism evidence="2">
    <name type="scientific">marine sediment metagenome</name>
    <dbReference type="NCBI Taxonomy" id="412755"/>
    <lineage>
        <taxon>unclassified sequences</taxon>
        <taxon>metagenomes</taxon>
        <taxon>ecological metagenomes</taxon>
    </lineage>
</organism>
<dbReference type="Gene3D" id="3.40.630.30">
    <property type="match status" value="1"/>
</dbReference>
<dbReference type="InterPro" id="IPR016181">
    <property type="entry name" value="Acyl_CoA_acyltransferase"/>
</dbReference>
<comment type="caution">
    <text evidence="2">The sequence shown here is derived from an EMBL/GenBank/DDBJ whole genome shotgun (WGS) entry which is preliminary data.</text>
</comment>
<name>A0A0F9QBF8_9ZZZZ</name>
<sequence>MEISSGKPLTIPDKPTFDKYLNKFPPNISELTFSNLFIWKDYYGYSFLEWENHLIIYSINFFKSWGKSITGKEDSIFFLPPIGPTPEKIILKLFKELDNLEIHRVPEMVMKKLHTEKEFERLNLYIYEDRDNWDYVYEIENMVNLPGNKYRQKRRWLNKFLELYNYDFHVISGDLIKKTLELQLEWCDVTECQGNEDLMEEQKAIETAIEHYNELGISGGIIIVDGKCIAYTLGERLNKETLVIHIEKAHIEYEGAYQAINNLFLKEFGTDIKYVNREQDIGIPGLRKAKEAYKPIHMVKKSVIFR</sequence>
<dbReference type="PIRSF" id="PIRSF018688">
    <property type="entry name" value="UCP018688"/>
    <property type="match status" value="1"/>
</dbReference>
<dbReference type="InterPro" id="IPR024320">
    <property type="entry name" value="LPG_synthase_C"/>
</dbReference>
<evidence type="ECO:0000313" key="2">
    <source>
        <dbReference type="EMBL" id="KKN02693.1"/>
    </source>
</evidence>
<accession>A0A0F9QBF8</accession>
<dbReference type="PANTHER" id="PTHR41373">
    <property type="entry name" value="DUF2156 DOMAIN-CONTAINING PROTEIN"/>
    <property type="match status" value="1"/>
</dbReference>
<evidence type="ECO:0000259" key="1">
    <source>
        <dbReference type="Pfam" id="PF09924"/>
    </source>
</evidence>
<dbReference type="InterPro" id="IPR016732">
    <property type="entry name" value="UCP018688"/>
</dbReference>
<reference evidence="2" key="1">
    <citation type="journal article" date="2015" name="Nature">
        <title>Complex archaea that bridge the gap between prokaryotes and eukaryotes.</title>
        <authorList>
            <person name="Spang A."/>
            <person name="Saw J.H."/>
            <person name="Jorgensen S.L."/>
            <person name="Zaremba-Niedzwiedzka K."/>
            <person name="Martijn J."/>
            <person name="Lind A.E."/>
            <person name="van Eijk R."/>
            <person name="Schleper C."/>
            <person name="Guy L."/>
            <person name="Ettema T.J."/>
        </authorList>
    </citation>
    <scope>NUCLEOTIDE SEQUENCE</scope>
</reference>
<dbReference type="EMBL" id="LAZR01005121">
    <property type="protein sequence ID" value="KKN02693.1"/>
    <property type="molecule type" value="Genomic_DNA"/>
</dbReference>
<feature type="domain" description="Phosphatidylglycerol lysyltransferase C-terminal" evidence="1">
    <location>
        <begin position="27"/>
        <end position="304"/>
    </location>
</feature>
<proteinExistence type="predicted"/>
<dbReference type="PANTHER" id="PTHR41373:SF1">
    <property type="entry name" value="PHOSPHATIDYLGLYCEROL LYSYLTRANSFERASE C-TERMINAL DOMAIN-CONTAINING PROTEIN"/>
    <property type="match status" value="1"/>
</dbReference>
<protein>
    <recommendedName>
        <fullName evidence="1">Phosphatidylglycerol lysyltransferase C-terminal domain-containing protein</fullName>
    </recommendedName>
</protein>
<gene>
    <name evidence="2" type="ORF">LCGC14_1115180</name>
</gene>